<evidence type="ECO:0000313" key="3">
    <source>
        <dbReference type="EMBL" id="GGK81561.1"/>
    </source>
</evidence>
<proteinExistence type="predicted"/>
<dbReference type="Proteomes" id="UP000662111">
    <property type="component" value="Unassembled WGS sequence"/>
</dbReference>
<protein>
    <submittedName>
        <fullName evidence="3">Membrane protein</fullName>
    </submittedName>
</protein>
<organism evidence="3 4">
    <name type="scientific">Ornithinimicrobium pekingense</name>
    <dbReference type="NCBI Taxonomy" id="384677"/>
    <lineage>
        <taxon>Bacteria</taxon>
        <taxon>Bacillati</taxon>
        <taxon>Actinomycetota</taxon>
        <taxon>Actinomycetes</taxon>
        <taxon>Micrococcales</taxon>
        <taxon>Ornithinimicrobiaceae</taxon>
        <taxon>Ornithinimicrobium</taxon>
    </lineage>
</organism>
<reference evidence="4" key="1">
    <citation type="journal article" date="2019" name="Int. J. Syst. Evol. Microbiol.">
        <title>The Global Catalogue of Microorganisms (GCM) 10K type strain sequencing project: providing services to taxonomists for standard genome sequencing and annotation.</title>
        <authorList>
            <consortium name="The Broad Institute Genomics Platform"/>
            <consortium name="The Broad Institute Genome Sequencing Center for Infectious Disease"/>
            <person name="Wu L."/>
            <person name="Ma J."/>
        </authorList>
    </citation>
    <scope>NUCLEOTIDE SEQUENCE [LARGE SCALE GENOMIC DNA]</scope>
    <source>
        <strain evidence="4">CGMCC 1.5362</strain>
    </source>
</reference>
<name>A0ABQ2FED4_9MICO</name>
<keyword evidence="1" id="KW-0472">Membrane</keyword>
<dbReference type="Pfam" id="PF03703">
    <property type="entry name" value="bPH_2"/>
    <property type="match status" value="1"/>
</dbReference>
<feature type="domain" description="YdbS-like PH" evidence="2">
    <location>
        <begin position="77"/>
        <end position="150"/>
    </location>
</feature>
<evidence type="ECO:0000256" key="1">
    <source>
        <dbReference type="SAM" id="Phobius"/>
    </source>
</evidence>
<dbReference type="InterPro" id="IPR005182">
    <property type="entry name" value="YdbS-like_PH"/>
</dbReference>
<evidence type="ECO:0000259" key="2">
    <source>
        <dbReference type="Pfam" id="PF03703"/>
    </source>
</evidence>
<keyword evidence="4" id="KW-1185">Reference proteome</keyword>
<dbReference type="EMBL" id="BMLB01000007">
    <property type="protein sequence ID" value="GGK81561.1"/>
    <property type="molecule type" value="Genomic_DNA"/>
</dbReference>
<feature type="transmembrane region" description="Helical" evidence="1">
    <location>
        <begin position="48"/>
        <end position="70"/>
    </location>
</feature>
<accession>A0ABQ2FED4</accession>
<gene>
    <name evidence="3" type="ORF">GCM10011509_32520</name>
</gene>
<dbReference type="PANTHER" id="PTHR34473">
    <property type="entry name" value="UPF0699 TRANSMEMBRANE PROTEIN YDBS"/>
    <property type="match status" value="1"/>
</dbReference>
<evidence type="ECO:0000313" key="4">
    <source>
        <dbReference type="Proteomes" id="UP000662111"/>
    </source>
</evidence>
<feature type="transmembrane region" description="Helical" evidence="1">
    <location>
        <begin position="21"/>
        <end position="42"/>
    </location>
</feature>
<keyword evidence="1" id="KW-1133">Transmembrane helix</keyword>
<comment type="caution">
    <text evidence="3">The sequence shown here is derived from an EMBL/GenBank/DDBJ whole genome shotgun (WGS) entry which is preliminary data.</text>
</comment>
<keyword evidence="1" id="KW-0812">Transmembrane</keyword>
<sequence length="166" mass="18459">MPHGRLREPAHRVSPRAVRYWTVNSLIGGVVTWAVLFAVAWFLPEGRWWSTALVWLFVVVMAVNVVEVVLEPAIRFRRTRWEVTGARVFVQTGWLSRDQRIAPLSRVQTVDTHRGAVMRLYGLANITVTTASAAGPITIPCLDSDLADRVTADLARITGQARGDAT</sequence>
<dbReference type="PANTHER" id="PTHR34473:SF3">
    <property type="entry name" value="TRANSMEMBRANE PROTEIN-RELATED"/>
    <property type="match status" value="1"/>
</dbReference>